<evidence type="ECO:0000313" key="11">
    <source>
        <dbReference type="EMBL" id="MBP2073229.1"/>
    </source>
</evidence>
<protein>
    <recommendedName>
        <fullName evidence="10">L,D-TPase catalytic domain-containing protein</fullName>
    </recommendedName>
</protein>
<comment type="caution">
    <text evidence="11">The sequence shown here is derived from an EMBL/GenBank/DDBJ whole genome shotgun (WGS) entry which is preliminary data.</text>
</comment>
<dbReference type="Pfam" id="PF07833">
    <property type="entry name" value="Cu_amine_oxidN1"/>
    <property type="match status" value="1"/>
</dbReference>
<dbReference type="Proteomes" id="UP001166402">
    <property type="component" value="Unassembled WGS sequence"/>
</dbReference>
<gene>
    <name evidence="11" type="ORF">J2Z80_002781</name>
</gene>
<dbReference type="SUPFAM" id="SSF141523">
    <property type="entry name" value="L,D-transpeptidase catalytic domain-like"/>
    <property type="match status" value="1"/>
</dbReference>
<evidence type="ECO:0000313" key="12">
    <source>
        <dbReference type="Proteomes" id="UP001166402"/>
    </source>
</evidence>
<keyword evidence="4" id="KW-0808">Transferase</keyword>
<feature type="active site" description="Proton donor/acceptor" evidence="9">
    <location>
        <position position="114"/>
    </location>
</feature>
<evidence type="ECO:0000256" key="5">
    <source>
        <dbReference type="ARBA" id="ARBA00022801"/>
    </source>
</evidence>
<dbReference type="PROSITE" id="PS52029">
    <property type="entry name" value="LD_TPASE"/>
    <property type="match status" value="1"/>
</dbReference>
<keyword evidence="3" id="KW-0328">Glycosyltransferase</keyword>
<evidence type="ECO:0000256" key="3">
    <source>
        <dbReference type="ARBA" id="ARBA00022676"/>
    </source>
</evidence>
<evidence type="ECO:0000256" key="4">
    <source>
        <dbReference type="ARBA" id="ARBA00022679"/>
    </source>
</evidence>
<sequence length="392" mass="44738">MKRGVKLQIKRRCSITLILIFIFALANTCYGFASTITVNIPSRTIYFVSQNVSKLYPIAVGKIVSTSPLGTYRIINKQVNPTWISPWNGQVVPSGPNNPLGYRWIGFYSDYGIHGNNMPSSIGTLASSGCIRMYESDVEEIYEMVNYGDIVNVVYQTMFTKTSPTGGKALFVYPDFYKKGLNTRQLIKKELSDEGIKVSDDTFDKLYKYINISDPLVFSEGYKVIRNNELVSDDVYVSDKGQLYINVSDIKGFFNIDDEKIKSLNSILIYDKNYANISDIGNMTGVKFSIDSNIKTIKMMGNIIYYEGKFLYTTDYADYQDRDIYIPIKEFCNMTGYKVEWDEHKGVTIDGNPVKYKIYNSKSYINQKDLKSMYGLNIIVDSSSNKIYIKRD</sequence>
<dbReference type="EMBL" id="JAGGLT010000038">
    <property type="protein sequence ID" value="MBP2073229.1"/>
    <property type="molecule type" value="Genomic_DNA"/>
</dbReference>
<evidence type="ECO:0000256" key="9">
    <source>
        <dbReference type="PROSITE-ProRule" id="PRU01373"/>
    </source>
</evidence>
<evidence type="ECO:0000256" key="2">
    <source>
        <dbReference type="ARBA" id="ARBA00005992"/>
    </source>
</evidence>
<name>A0ABS4NHT4_9THEO</name>
<reference evidence="11" key="1">
    <citation type="submission" date="2021-03" db="EMBL/GenBank/DDBJ databases">
        <title>Genomic Encyclopedia of Type Strains, Phase IV (KMG-IV): sequencing the most valuable type-strain genomes for metagenomic binning, comparative biology and taxonomic classification.</title>
        <authorList>
            <person name="Goeker M."/>
        </authorList>
    </citation>
    <scope>NUCLEOTIDE SEQUENCE</scope>
    <source>
        <strain evidence="11">DSM 101588</strain>
    </source>
</reference>
<evidence type="ECO:0000256" key="1">
    <source>
        <dbReference type="ARBA" id="ARBA00004752"/>
    </source>
</evidence>
<dbReference type="Pfam" id="PF03734">
    <property type="entry name" value="YkuD"/>
    <property type="match status" value="1"/>
</dbReference>
<accession>A0ABS4NHT4</accession>
<evidence type="ECO:0000256" key="7">
    <source>
        <dbReference type="ARBA" id="ARBA00022984"/>
    </source>
</evidence>
<keyword evidence="8 9" id="KW-0961">Cell wall biogenesis/degradation</keyword>
<organism evidence="11 12">
    <name type="scientific">Thermoanaerobacterium butyriciformans</name>
    <dbReference type="NCBI Taxonomy" id="1702242"/>
    <lineage>
        <taxon>Bacteria</taxon>
        <taxon>Bacillati</taxon>
        <taxon>Bacillota</taxon>
        <taxon>Clostridia</taxon>
        <taxon>Thermoanaerobacterales</taxon>
        <taxon>Thermoanaerobacteraceae</taxon>
        <taxon>Thermoanaerobacterium</taxon>
    </lineage>
</organism>
<dbReference type="InterPro" id="IPR050979">
    <property type="entry name" value="LD-transpeptidase"/>
</dbReference>
<feature type="domain" description="L,D-TPase catalytic" evidence="10">
    <location>
        <begin position="34"/>
        <end position="154"/>
    </location>
</feature>
<dbReference type="InterPro" id="IPR005490">
    <property type="entry name" value="LD_TPept_cat_dom"/>
</dbReference>
<proteinExistence type="inferred from homology"/>
<dbReference type="InterPro" id="IPR012854">
    <property type="entry name" value="Cu_amine_oxidase-like_N"/>
</dbReference>
<comment type="pathway">
    <text evidence="1 9">Cell wall biogenesis; peptidoglycan biosynthesis.</text>
</comment>
<dbReference type="PANTHER" id="PTHR30582">
    <property type="entry name" value="L,D-TRANSPEPTIDASE"/>
    <property type="match status" value="1"/>
</dbReference>
<dbReference type="Gene3D" id="2.40.440.10">
    <property type="entry name" value="L,D-transpeptidase catalytic domain-like"/>
    <property type="match status" value="1"/>
</dbReference>
<feature type="active site" description="Nucleophile" evidence="9">
    <location>
        <position position="130"/>
    </location>
</feature>
<dbReference type="PANTHER" id="PTHR30582:SF24">
    <property type="entry name" value="L,D-TRANSPEPTIDASE ERFK_SRFK-RELATED"/>
    <property type="match status" value="1"/>
</dbReference>
<comment type="similarity">
    <text evidence="2">Belongs to the YkuD family.</text>
</comment>
<dbReference type="CDD" id="cd16913">
    <property type="entry name" value="YkuD_like"/>
    <property type="match status" value="1"/>
</dbReference>
<keyword evidence="7 9" id="KW-0573">Peptidoglycan synthesis</keyword>
<evidence type="ECO:0000259" key="10">
    <source>
        <dbReference type="PROSITE" id="PS52029"/>
    </source>
</evidence>
<keyword evidence="5" id="KW-0378">Hydrolase</keyword>
<dbReference type="InterPro" id="IPR038063">
    <property type="entry name" value="Transpep_catalytic_dom"/>
</dbReference>
<evidence type="ECO:0000256" key="6">
    <source>
        <dbReference type="ARBA" id="ARBA00022960"/>
    </source>
</evidence>
<keyword evidence="6 9" id="KW-0133">Cell shape</keyword>
<evidence type="ECO:0000256" key="8">
    <source>
        <dbReference type="ARBA" id="ARBA00023316"/>
    </source>
</evidence>
<keyword evidence="12" id="KW-1185">Reference proteome</keyword>